<comment type="caution">
    <text evidence="2">The sequence shown here is derived from an EMBL/GenBank/DDBJ whole genome shotgun (WGS) entry which is preliminary data.</text>
</comment>
<dbReference type="PANTHER" id="PTHR36839:SF1">
    <property type="entry name" value="METALLO-BETA-LACTAMASE FAMILY PROTEIN (AFU_ORTHOLOGUE AFUA_5G12770)"/>
    <property type="match status" value="1"/>
</dbReference>
<dbReference type="AlphaFoldDB" id="A0A1V6TLE8"/>
<sequence length="353" mass="40107">MSRDSRHVILAQISCPSPSNIFPSRINNINQDRPEKMIDKIDEDLLVCSACGTQFDTDDRAELSECYICKDPRQFIPPSGQAFSTLRTLKENSYRNEWRTIHENHQTGNHLYSIVTKPKFGIGQRAFLLKTPHGNILWDLIAFIDSETIEKIQSLGGLTGIVISHPHYYTTYVTWARHFKCPVYVSIEDMSWMTRQIVSDVDRHLIRESYATIIPGITAIKCGGHFPGSLVLHWTEDHGILFIADTIVTVPSGLNPSPRHSDQSTYTFMWSIPNMIPMSVDDIHQIWTRIKPYNFKRTFGAFEGLEVSPATIIDGDSKFEEFGLKKRLLDSMKIVAKQQSGGFEGHALFKESA</sequence>
<dbReference type="Proteomes" id="UP000191285">
    <property type="component" value="Unassembled WGS sequence"/>
</dbReference>
<dbReference type="EMBL" id="MLKD01000005">
    <property type="protein sequence ID" value="OQE26659.1"/>
    <property type="molecule type" value="Genomic_DNA"/>
</dbReference>
<evidence type="ECO:0000259" key="1">
    <source>
        <dbReference type="SMART" id="SM00849"/>
    </source>
</evidence>
<proteinExistence type="predicted"/>
<dbReference type="Gene3D" id="3.60.15.10">
    <property type="entry name" value="Ribonuclease Z/Hydroxyacylglutathione hydrolase-like"/>
    <property type="match status" value="1"/>
</dbReference>
<gene>
    <name evidence="2" type="ORF">PENSTE_c005G02809</name>
</gene>
<evidence type="ECO:0000313" key="2">
    <source>
        <dbReference type="EMBL" id="OQE26659.1"/>
    </source>
</evidence>
<dbReference type="InterPro" id="IPR036866">
    <property type="entry name" value="RibonucZ/Hydroxyglut_hydro"/>
</dbReference>
<accession>A0A1V6TLE8</accession>
<evidence type="ECO:0000313" key="3">
    <source>
        <dbReference type="Proteomes" id="UP000191285"/>
    </source>
</evidence>
<keyword evidence="3" id="KW-1185">Reference proteome</keyword>
<organism evidence="2 3">
    <name type="scientific">Penicillium steckii</name>
    <dbReference type="NCBI Taxonomy" id="303698"/>
    <lineage>
        <taxon>Eukaryota</taxon>
        <taxon>Fungi</taxon>
        <taxon>Dikarya</taxon>
        <taxon>Ascomycota</taxon>
        <taxon>Pezizomycotina</taxon>
        <taxon>Eurotiomycetes</taxon>
        <taxon>Eurotiomycetidae</taxon>
        <taxon>Eurotiales</taxon>
        <taxon>Aspergillaceae</taxon>
        <taxon>Penicillium</taxon>
    </lineage>
</organism>
<dbReference type="SMART" id="SM00849">
    <property type="entry name" value="Lactamase_B"/>
    <property type="match status" value="1"/>
</dbReference>
<feature type="domain" description="Metallo-beta-lactamase" evidence="1">
    <location>
        <begin position="123"/>
        <end position="287"/>
    </location>
</feature>
<dbReference type="OrthoDB" id="17458at2759"/>
<name>A0A1V6TLE8_9EURO</name>
<dbReference type="InterPro" id="IPR001279">
    <property type="entry name" value="Metallo-B-lactamas"/>
</dbReference>
<reference evidence="3" key="1">
    <citation type="journal article" date="2017" name="Nat. Microbiol.">
        <title>Global analysis of biosynthetic gene clusters reveals vast potential of secondary metabolite production in Penicillium species.</title>
        <authorList>
            <person name="Nielsen J.C."/>
            <person name="Grijseels S."/>
            <person name="Prigent S."/>
            <person name="Ji B."/>
            <person name="Dainat J."/>
            <person name="Nielsen K.F."/>
            <person name="Frisvad J.C."/>
            <person name="Workman M."/>
            <person name="Nielsen J."/>
        </authorList>
    </citation>
    <scope>NUCLEOTIDE SEQUENCE [LARGE SCALE GENOMIC DNA]</scope>
    <source>
        <strain evidence="3">IBT 24891</strain>
    </source>
</reference>
<dbReference type="PANTHER" id="PTHR36839">
    <property type="entry name" value="METALLO-BETA-LACTAMASE FAMILY PROTEIN (AFU_ORTHOLOGUE AFUA_5G12770)"/>
    <property type="match status" value="1"/>
</dbReference>
<dbReference type="STRING" id="303698.A0A1V6TLE8"/>
<dbReference type="SUPFAM" id="SSF56281">
    <property type="entry name" value="Metallo-hydrolase/oxidoreductase"/>
    <property type="match status" value="1"/>
</dbReference>
<protein>
    <recommendedName>
        <fullName evidence="1">Metallo-beta-lactamase domain-containing protein</fullName>
    </recommendedName>
</protein>